<dbReference type="Proteomes" id="UP000054466">
    <property type="component" value="Unassembled WGS sequence"/>
</dbReference>
<evidence type="ECO:0000259" key="1">
    <source>
        <dbReference type="Pfam" id="PF06985"/>
    </source>
</evidence>
<proteinExistence type="predicted"/>
<protein>
    <recommendedName>
        <fullName evidence="1">Heterokaryon incompatibility domain-containing protein</fullName>
    </recommendedName>
</protein>
<dbReference type="HOGENOM" id="CLU_002639_2_12_1"/>
<dbReference type="GeneID" id="27350572"/>
<feature type="domain" description="Heterokaryon incompatibility" evidence="1">
    <location>
        <begin position="294"/>
        <end position="437"/>
    </location>
</feature>
<reference evidence="2 3" key="1">
    <citation type="submission" date="2015-01" db="EMBL/GenBank/DDBJ databases">
        <title>The Genome Sequence of Cladophialophora immunda CBS83496.</title>
        <authorList>
            <consortium name="The Broad Institute Genomics Platform"/>
            <person name="Cuomo C."/>
            <person name="de Hoog S."/>
            <person name="Gorbushina A."/>
            <person name="Stielow B."/>
            <person name="Teixiera M."/>
            <person name="Abouelleil A."/>
            <person name="Chapman S.B."/>
            <person name="Priest M."/>
            <person name="Young S.K."/>
            <person name="Wortman J."/>
            <person name="Nusbaum C."/>
            <person name="Birren B."/>
        </authorList>
    </citation>
    <scope>NUCLEOTIDE SEQUENCE [LARGE SCALE GENOMIC DNA]</scope>
    <source>
        <strain evidence="2 3">CBS 83496</strain>
    </source>
</reference>
<dbReference type="PANTHER" id="PTHR33112">
    <property type="entry name" value="DOMAIN PROTEIN, PUTATIVE-RELATED"/>
    <property type="match status" value="1"/>
</dbReference>
<gene>
    <name evidence="2" type="ORF">PV07_11378</name>
</gene>
<dbReference type="EMBL" id="KN847046">
    <property type="protein sequence ID" value="KIW23158.1"/>
    <property type="molecule type" value="Genomic_DNA"/>
</dbReference>
<dbReference type="AlphaFoldDB" id="A0A0D2BVR0"/>
<dbReference type="Pfam" id="PF06985">
    <property type="entry name" value="HET"/>
    <property type="match status" value="1"/>
</dbReference>
<dbReference type="VEuPathDB" id="FungiDB:PV07_11378"/>
<sequence>MKSLFRKIRTDVGTVKEAFKEGWSQGREHNGARKAIAACVDQSLCFMCRHFIVDFLSKSVWAFDGRLPGWKRVEDQLDYTFTTSYPILFSDDLSTTKCELCRMLVHGWRQTEAIDEGRDSSLPYSKEMLSMELKQKMYLDIRYIPSVEFHAISRFSRRGPGFRFSSDAHGTKWLDEWLDNADIALRSGYSVDVEGRKTRHTMANHQSATAEAASIAASDSTSEFLEQNFITAPRLLPDLDSPEVLGLVKSWADECTSSHEQCMRRDKLPTRVVDVGDGRHPPRLYLSQGEIKPYTALSYCWGRKQSTVLRRENCENFQLAIPDDALPKTISDAIKITRAIGVRYIWIDALCIIQDDADDWQRESVQMGEIYAGSHVTIAGAEAISRHTGLFEPRAVRISSKPFPCGSHMYITRSEPDSFLKRTELHVLQHRGWALQEQLLSTAVVHFTADALMWECRQKGCLEDNGGKDGTFAIHPTLKAFQLSTLEKLPESASKSLWYHIIQNYTERRLTRETDRLIALAGLASMCQTEKWQQGCYLAGLWEGDLPAALLWARAREGIDDNVTRLSVPSWSWASLNLPDKVMWPGAFQHGIPALAGPYDSRLESFQYGGGRDNTLAHAQAALCLVAYIQELTPSLVDELWPDRKRHAGETQDFQDKPIRDVLSRLWPVWRVNSNGWHDDYLNPDESPPVTCQFLMDHPWDPNDRRRKLYLARICSWAVPSPENRSCAKVFYRSNAICESRTTGTLDGGLPTSRWQSSRIFGGGTP</sequence>
<evidence type="ECO:0000313" key="3">
    <source>
        <dbReference type="Proteomes" id="UP000054466"/>
    </source>
</evidence>
<accession>A0A0D2BVR0</accession>
<evidence type="ECO:0000313" key="2">
    <source>
        <dbReference type="EMBL" id="KIW23158.1"/>
    </source>
</evidence>
<dbReference type="PANTHER" id="PTHR33112:SF16">
    <property type="entry name" value="HETEROKARYON INCOMPATIBILITY DOMAIN-CONTAINING PROTEIN"/>
    <property type="match status" value="1"/>
</dbReference>
<keyword evidence="3" id="KW-1185">Reference proteome</keyword>
<dbReference type="InterPro" id="IPR010730">
    <property type="entry name" value="HET"/>
</dbReference>
<organism evidence="2 3">
    <name type="scientific">Cladophialophora immunda</name>
    <dbReference type="NCBI Taxonomy" id="569365"/>
    <lineage>
        <taxon>Eukaryota</taxon>
        <taxon>Fungi</taxon>
        <taxon>Dikarya</taxon>
        <taxon>Ascomycota</taxon>
        <taxon>Pezizomycotina</taxon>
        <taxon>Eurotiomycetes</taxon>
        <taxon>Chaetothyriomycetidae</taxon>
        <taxon>Chaetothyriales</taxon>
        <taxon>Herpotrichiellaceae</taxon>
        <taxon>Cladophialophora</taxon>
    </lineage>
</organism>
<dbReference type="STRING" id="569365.A0A0D2BVR0"/>
<name>A0A0D2BVR0_9EURO</name>
<dbReference type="OrthoDB" id="5125733at2759"/>
<dbReference type="RefSeq" id="XP_016243374.1">
    <property type="nucleotide sequence ID" value="XM_016398812.1"/>
</dbReference>